<organism evidence="2 3">
    <name type="scientific">Serratia phage SMP</name>
    <dbReference type="NCBI Taxonomy" id="2982904"/>
    <lineage>
        <taxon>Viruses</taxon>
        <taxon>Duplodnaviria</taxon>
        <taxon>Heunggongvirae</taxon>
        <taxon>Uroviricota</taxon>
        <taxon>Caudoviricetes</taxon>
        <taxon>Lindbergviridae</taxon>
        <taxon>Myosmarvirus</taxon>
        <taxon>Myosmarvirus SMP</taxon>
    </lineage>
</organism>
<name>A0A9E8JWN8_9CAUD</name>
<evidence type="ECO:0000313" key="2">
    <source>
        <dbReference type="EMBL" id="UZS00387.1"/>
    </source>
</evidence>
<protein>
    <recommendedName>
        <fullName evidence="4">Transmembrane protein</fullName>
    </recommendedName>
</protein>
<accession>A0A9E8JWN8</accession>
<proteinExistence type="predicted"/>
<reference evidence="2" key="1">
    <citation type="submission" date="2022-09" db="EMBL/GenBank/DDBJ databases">
        <authorList>
            <person name="Li Y."/>
        </authorList>
    </citation>
    <scope>NUCLEOTIDE SEQUENCE</scope>
</reference>
<keyword evidence="1" id="KW-0812">Transmembrane</keyword>
<keyword evidence="1" id="KW-0472">Membrane</keyword>
<evidence type="ECO:0000313" key="3">
    <source>
        <dbReference type="Proteomes" id="UP001164237"/>
    </source>
</evidence>
<keyword evidence="3" id="KW-1185">Reference proteome</keyword>
<dbReference type="EMBL" id="OP490597">
    <property type="protein sequence ID" value="UZS00387.1"/>
    <property type="molecule type" value="Genomic_DNA"/>
</dbReference>
<dbReference type="Proteomes" id="UP001164237">
    <property type="component" value="Segment"/>
</dbReference>
<evidence type="ECO:0000256" key="1">
    <source>
        <dbReference type="SAM" id="Phobius"/>
    </source>
</evidence>
<keyword evidence="1" id="KW-1133">Transmembrane helix</keyword>
<sequence>MWGFSRVDDLMVWCFGLCVIVVVASGSLFVCWWLLVKAIQLLEK</sequence>
<evidence type="ECO:0008006" key="4">
    <source>
        <dbReference type="Google" id="ProtNLM"/>
    </source>
</evidence>
<feature type="transmembrane region" description="Helical" evidence="1">
    <location>
        <begin position="12"/>
        <end position="35"/>
    </location>
</feature>